<comment type="caution">
    <text evidence="6">The sequence shown here is derived from an EMBL/GenBank/DDBJ whole genome shotgun (WGS) entry which is preliminary data.</text>
</comment>
<dbReference type="InterPro" id="IPR050223">
    <property type="entry name" value="D-isomer_2-hydroxyacid_DH"/>
</dbReference>
<evidence type="ECO:0000256" key="3">
    <source>
        <dbReference type="RuleBase" id="RU003719"/>
    </source>
</evidence>
<feature type="domain" description="D-isomer specific 2-hydroxyacid dehydrogenase NAD-binding" evidence="5">
    <location>
        <begin position="110"/>
        <end position="288"/>
    </location>
</feature>
<dbReference type="GO" id="GO:0016618">
    <property type="term" value="F:hydroxypyruvate reductase [NAD(P)H] activity"/>
    <property type="evidence" value="ECO:0007669"/>
    <property type="project" value="TreeGrafter"/>
</dbReference>
<keyword evidence="2 3" id="KW-0560">Oxidoreductase</keyword>
<dbReference type="AlphaFoldDB" id="A0A3S0KQN2"/>
<dbReference type="InterPro" id="IPR006140">
    <property type="entry name" value="D-isomer_DH_NAD-bd"/>
</dbReference>
<dbReference type="FunFam" id="3.40.50.720:FF:000462">
    <property type="entry name" value="Glyoxylate reductase (NADP+)"/>
    <property type="match status" value="1"/>
</dbReference>
<evidence type="ECO:0000313" key="6">
    <source>
        <dbReference type="EMBL" id="RTR36067.1"/>
    </source>
</evidence>
<sequence length="321" mass="35268">MKPYIYITRRLPDEVIAQLLEKYEVKMWEKEDVVVPRSVLLEEASRADALLTMLSDQVNEELFSVSTKLKIVANLAVGFDNIDLAAASAHGVAICNTPDVLTDATADLTFGLLMATARRIVEAAEFVKEGNWKSWSPLLLAGYDIHHKTIGIVGMGSIGAAVAKRALGFDMKVLYHNRSRKVELESQLGAAYCSFDELVEQADFIVCLTPLTSETRNLFTRAVFKRMKNNAVFINASRGPVVNEEDLYDALVAGDIAAAGLDVFDKEPIDKTHPLLSLSNVVALPHIGSASIDTRMNMMRLCVENIDAVLSGKEPKTLVKK</sequence>
<evidence type="ECO:0000256" key="1">
    <source>
        <dbReference type="ARBA" id="ARBA00005854"/>
    </source>
</evidence>
<comment type="similarity">
    <text evidence="1 3">Belongs to the D-isomer specific 2-hydroxyacid dehydrogenase family.</text>
</comment>
<dbReference type="Pfam" id="PF00389">
    <property type="entry name" value="2-Hacid_dh"/>
    <property type="match status" value="1"/>
</dbReference>
<dbReference type="GO" id="GO:0051287">
    <property type="term" value="F:NAD binding"/>
    <property type="evidence" value="ECO:0007669"/>
    <property type="project" value="InterPro"/>
</dbReference>
<dbReference type="EMBL" id="RXNT01000001">
    <property type="protein sequence ID" value="RTR36067.1"/>
    <property type="molecule type" value="Genomic_DNA"/>
</dbReference>
<reference evidence="6 7" key="1">
    <citation type="submission" date="2018-12" db="EMBL/GenBank/DDBJ databases">
        <title>Bacillus yapensis draft genome sequence.</title>
        <authorList>
            <person name="Yu L."/>
            <person name="Xu X."/>
            <person name="Tang X."/>
        </authorList>
    </citation>
    <scope>NUCLEOTIDE SEQUENCE [LARGE SCALE GENOMIC DNA]</scope>
    <source>
        <strain evidence="6 7">XXST-01</strain>
    </source>
</reference>
<dbReference type="Gene3D" id="3.40.50.720">
    <property type="entry name" value="NAD(P)-binding Rossmann-like Domain"/>
    <property type="match status" value="2"/>
</dbReference>
<evidence type="ECO:0000313" key="7">
    <source>
        <dbReference type="Proteomes" id="UP000271374"/>
    </source>
</evidence>
<gene>
    <name evidence="6" type="ORF">EKG37_00470</name>
</gene>
<dbReference type="InterPro" id="IPR029753">
    <property type="entry name" value="D-isomer_DH_CS"/>
</dbReference>
<proteinExistence type="inferred from homology"/>
<dbReference type="InterPro" id="IPR036291">
    <property type="entry name" value="NAD(P)-bd_dom_sf"/>
</dbReference>
<dbReference type="PROSITE" id="PS00065">
    <property type="entry name" value="D_2_HYDROXYACID_DH_1"/>
    <property type="match status" value="1"/>
</dbReference>
<accession>A0A3S0KQN2</accession>
<feature type="domain" description="D-isomer specific 2-hydroxyacid dehydrogenase catalytic" evidence="4">
    <location>
        <begin position="6"/>
        <end position="319"/>
    </location>
</feature>
<dbReference type="Proteomes" id="UP000271374">
    <property type="component" value="Unassembled WGS sequence"/>
</dbReference>
<dbReference type="OrthoDB" id="9805416at2"/>
<dbReference type="GO" id="GO:0030267">
    <property type="term" value="F:glyoxylate reductase (NADPH) activity"/>
    <property type="evidence" value="ECO:0007669"/>
    <property type="project" value="TreeGrafter"/>
</dbReference>
<evidence type="ECO:0000259" key="5">
    <source>
        <dbReference type="Pfam" id="PF02826"/>
    </source>
</evidence>
<name>A0A3S0KQN2_9BACI</name>
<organism evidence="6 7">
    <name type="scientific">Bacillus yapensis</name>
    <dbReference type="NCBI Taxonomy" id="2492960"/>
    <lineage>
        <taxon>Bacteria</taxon>
        <taxon>Bacillati</taxon>
        <taxon>Bacillota</taxon>
        <taxon>Bacilli</taxon>
        <taxon>Bacillales</taxon>
        <taxon>Bacillaceae</taxon>
        <taxon>Bacillus</taxon>
    </lineage>
</organism>
<dbReference type="PROSITE" id="PS00671">
    <property type="entry name" value="D_2_HYDROXYACID_DH_3"/>
    <property type="match status" value="1"/>
</dbReference>
<evidence type="ECO:0000259" key="4">
    <source>
        <dbReference type="Pfam" id="PF00389"/>
    </source>
</evidence>
<dbReference type="PANTHER" id="PTHR10996:SF283">
    <property type="entry name" value="GLYOXYLATE_HYDROXYPYRUVATE REDUCTASE B"/>
    <property type="match status" value="1"/>
</dbReference>
<keyword evidence="7" id="KW-1185">Reference proteome</keyword>
<dbReference type="SUPFAM" id="SSF51735">
    <property type="entry name" value="NAD(P)-binding Rossmann-fold domains"/>
    <property type="match status" value="1"/>
</dbReference>
<evidence type="ECO:0000256" key="2">
    <source>
        <dbReference type="ARBA" id="ARBA00023002"/>
    </source>
</evidence>
<dbReference type="SUPFAM" id="SSF52283">
    <property type="entry name" value="Formate/glycerate dehydrogenase catalytic domain-like"/>
    <property type="match status" value="1"/>
</dbReference>
<dbReference type="CDD" id="cd05301">
    <property type="entry name" value="GDH"/>
    <property type="match status" value="1"/>
</dbReference>
<dbReference type="PANTHER" id="PTHR10996">
    <property type="entry name" value="2-HYDROXYACID DEHYDROGENASE-RELATED"/>
    <property type="match status" value="1"/>
</dbReference>
<dbReference type="InterPro" id="IPR029752">
    <property type="entry name" value="D-isomer_DH_CS1"/>
</dbReference>
<protein>
    <submittedName>
        <fullName evidence="6">D-glycerate dehydrogenase</fullName>
    </submittedName>
</protein>
<dbReference type="InterPro" id="IPR006139">
    <property type="entry name" value="D-isomer_2_OHA_DH_cat_dom"/>
</dbReference>
<dbReference type="Pfam" id="PF02826">
    <property type="entry name" value="2-Hacid_dh_C"/>
    <property type="match status" value="1"/>
</dbReference>
<dbReference type="RefSeq" id="WP_126405274.1">
    <property type="nucleotide sequence ID" value="NZ_RXNT01000001.1"/>
</dbReference>
<dbReference type="GO" id="GO:0005829">
    <property type="term" value="C:cytosol"/>
    <property type="evidence" value="ECO:0007669"/>
    <property type="project" value="TreeGrafter"/>
</dbReference>